<dbReference type="Proteomes" id="UP000818029">
    <property type="component" value="Chromosome D06"/>
</dbReference>
<dbReference type="PANTHER" id="PTHR46033:SF8">
    <property type="entry name" value="PROTEIN MAINTENANCE OF MERISTEMS-LIKE"/>
    <property type="match status" value="1"/>
</dbReference>
<accession>A0A1U8ITE4</accession>
<name>A0A1U8ITE4_GOSHI</name>
<organism evidence="2 3">
    <name type="scientific">Gossypium hirsutum</name>
    <name type="common">Upland cotton</name>
    <name type="synonym">Gossypium mexicanum</name>
    <dbReference type="NCBI Taxonomy" id="3635"/>
    <lineage>
        <taxon>Eukaryota</taxon>
        <taxon>Viridiplantae</taxon>
        <taxon>Streptophyta</taxon>
        <taxon>Embryophyta</taxon>
        <taxon>Tracheophyta</taxon>
        <taxon>Spermatophyta</taxon>
        <taxon>Magnoliopsida</taxon>
        <taxon>eudicotyledons</taxon>
        <taxon>Gunneridae</taxon>
        <taxon>Pentapetalae</taxon>
        <taxon>rosids</taxon>
        <taxon>malvids</taxon>
        <taxon>Malvales</taxon>
        <taxon>Malvaceae</taxon>
        <taxon>Malvoideae</taxon>
        <taxon>Gossypium</taxon>
    </lineage>
</organism>
<keyword evidence="2" id="KW-1185">Reference proteome</keyword>
<proteinExistence type="predicted"/>
<dbReference type="PaxDb" id="3635-A0A1U8ITE4"/>
<reference evidence="2" key="1">
    <citation type="journal article" date="2020" name="Nat. Genet.">
        <title>Genomic diversifications of five Gossypium allopolyploid species and their impact on cotton improvement.</title>
        <authorList>
            <person name="Chen Z.J."/>
            <person name="Sreedasyam A."/>
            <person name="Ando A."/>
            <person name="Song Q."/>
            <person name="De Santiago L.M."/>
            <person name="Hulse-Kemp A.M."/>
            <person name="Ding M."/>
            <person name="Ye W."/>
            <person name="Kirkbride R.C."/>
            <person name="Jenkins J."/>
            <person name="Plott C."/>
            <person name="Lovell J."/>
            <person name="Lin Y.M."/>
            <person name="Vaughn R."/>
            <person name="Liu B."/>
            <person name="Simpson S."/>
            <person name="Scheffler B.E."/>
            <person name="Wen L."/>
            <person name="Saski C.A."/>
            <person name="Grover C.E."/>
            <person name="Hu G."/>
            <person name="Conover J.L."/>
            <person name="Carlson J.W."/>
            <person name="Shu S."/>
            <person name="Boston L.B."/>
            <person name="Williams M."/>
            <person name="Peterson D.G."/>
            <person name="McGee K."/>
            <person name="Jones D.C."/>
            <person name="Wendel J.F."/>
            <person name="Stelly D.M."/>
            <person name="Grimwood J."/>
            <person name="Schmutz J."/>
        </authorList>
    </citation>
    <scope>NUCLEOTIDE SEQUENCE [LARGE SCALE GENOMIC DNA]</scope>
    <source>
        <strain evidence="2">cv. TM-1</strain>
    </source>
</reference>
<reference evidence="3" key="2">
    <citation type="submission" date="2025-08" db="UniProtKB">
        <authorList>
            <consortium name="RefSeq"/>
        </authorList>
    </citation>
    <scope>IDENTIFICATION</scope>
</reference>
<dbReference type="PANTHER" id="PTHR46033">
    <property type="entry name" value="PROTEIN MAIN-LIKE 2"/>
    <property type="match status" value="1"/>
</dbReference>
<evidence type="ECO:0000313" key="3">
    <source>
        <dbReference type="RefSeq" id="XP_016681340.1"/>
    </source>
</evidence>
<evidence type="ECO:0000313" key="2">
    <source>
        <dbReference type="Proteomes" id="UP000818029"/>
    </source>
</evidence>
<protein>
    <submittedName>
        <fullName evidence="3">Serine/threonine-protein phosphatase 7 long form homolog</fullName>
    </submittedName>
</protein>
<dbReference type="InterPro" id="IPR044824">
    <property type="entry name" value="MAIN-like"/>
</dbReference>
<dbReference type="InterPro" id="IPR019557">
    <property type="entry name" value="AminoTfrase-like_pln_mobile"/>
</dbReference>
<evidence type="ECO:0000259" key="1">
    <source>
        <dbReference type="Pfam" id="PF10536"/>
    </source>
</evidence>
<dbReference type="GeneID" id="107900152"/>
<dbReference type="Pfam" id="PF10536">
    <property type="entry name" value="PMD"/>
    <property type="match status" value="1"/>
</dbReference>
<dbReference type="GO" id="GO:0010073">
    <property type="term" value="P:meristem maintenance"/>
    <property type="evidence" value="ECO:0007669"/>
    <property type="project" value="InterPro"/>
</dbReference>
<gene>
    <name evidence="3" type="primary">LOC107900152</name>
</gene>
<dbReference type="KEGG" id="ghi:107900152"/>
<feature type="domain" description="Aminotransferase-like plant mobile" evidence="1">
    <location>
        <begin position="15"/>
        <end position="118"/>
    </location>
</feature>
<sequence>MTNVILGLAEFRSTTLIQTFDLQCNLISTLVERWCPETCTFHLLRGECINTLEDVALQLELPIDGSGVTGVSTIFKLAALCDNLLGVSPGNAESKFMGLRFSWLKASFEHLPINATERELLCTARLGFRSTGYVVLRAFLDDKAFCCGQRWMPHIVAVLGSLLDAILGTDGVSIRVEVIHSFDIPSDD</sequence>
<dbReference type="AlphaFoldDB" id="A0A1U8ITE4"/>
<dbReference type="RefSeq" id="XP_016681340.1">
    <property type="nucleotide sequence ID" value="XM_016825851.1"/>
</dbReference>